<dbReference type="InterPro" id="IPR007061">
    <property type="entry name" value="MST-like"/>
</dbReference>
<dbReference type="KEGG" id="ssyi:EKG83_30400"/>
<dbReference type="InterPro" id="IPR034660">
    <property type="entry name" value="DinB/YfiT-like"/>
</dbReference>
<dbReference type="OrthoDB" id="2363925at2"/>
<evidence type="ECO:0000313" key="1">
    <source>
        <dbReference type="EMBL" id="QFZ21125.1"/>
    </source>
</evidence>
<sequence>MSEVGAVDVLIDGYGRVLESVEHVLDGLTSRELTHRVGGTANSIAWLVWHLTRVQDDHVAEVAGTEQVWTADGWAGRFDLPLPTGATGYGHSAEEVAAVSAPADLLLGYHRAVHERTVSYLRGVTAEALGEVVDRSYDPPVTLAVRLVSVIEDDLQHVGQAAFVRGLLR</sequence>
<evidence type="ECO:0000313" key="2">
    <source>
        <dbReference type="Proteomes" id="UP000325787"/>
    </source>
</evidence>
<name>A0A5Q0H5G1_SACSY</name>
<organism evidence="1 2">
    <name type="scientific">Saccharothrix syringae</name>
    <name type="common">Nocardiopsis syringae</name>
    <dbReference type="NCBI Taxonomy" id="103733"/>
    <lineage>
        <taxon>Bacteria</taxon>
        <taxon>Bacillati</taxon>
        <taxon>Actinomycetota</taxon>
        <taxon>Actinomycetes</taxon>
        <taxon>Pseudonocardiales</taxon>
        <taxon>Pseudonocardiaceae</taxon>
        <taxon>Saccharothrix</taxon>
    </lineage>
</organism>
<dbReference type="Pfam" id="PF04978">
    <property type="entry name" value="MST"/>
    <property type="match status" value="1"/>
</dbReference>
<keyword evidence="2" id="KW-1185">Reference proteome</keyword>
<dbReference type="EMBL" id="CP034550">
    <property type="protein sequence ID" value="QFZ21125.1"/>
    <property type="molecule type" value="Genomic_DNA"/>
</dbReference>
<dbReference type="SUPFAM" id="SSF109854">
    <property type="entry name" value="DinB/YfiT-like putative metalloenzymes"/>
    <property type="match status" value="1"/>
</dbReference>
<accession>A0A5Q0H5G1</accession>
<reference evidence="2" key="1">
    <citation type="journal article" date="2021" name="Curr. Microbiol.">
        <title>Complete genome of nocamycin-producing strain Saccharothrix syringae NRRL B-16468 reveals the biosynthetic potential for secondary metabolites.</title>
        <authorList>
            <person name="Mo X."/>
            <person name="Yang S."/>
        </authorList>
    </citation>
    <scope>NUCLEOTIDE SEQUENCE [LARGE SCALE GENOMIC DNA]</scope>
    <source>
        <strain evidence="2">ATCC 51364 / DSM 43886 / JCM 6844 / KCTC 9398 / NBRC 14523 / NRRL B-16468 / INA 2240</strain>
    </source>
</reference>
<protein>
    <submittedName>
        <fullName evidence="1">DUF664 domain-containing protein</fullName>
    </submittedName>
</protein>
<dbReference type="RefSeq" id="WP_033431987.1">
    <property type="nucleotide sequence ID" value="NZ_CP034550.1"/>
</dbReference>
<dbReference type="NCBIfam" id="NF047843">
    <property type="entry name" value="MST_Rv0443"/>
    <property type="match status" value="1"/>
</dbReference>
<dbReference type="Proteomes" id="UP000325787">
    <property type="component" value="Chromosome"/>
</dbReference>
<proteinExistence type="predicted"/>
<dbReference type="AlphaFoldDB" id="A0A5Q0H5G1"/>
<gene>
    <name evidence="1" type="ORF">EKG83_30400</name>
</gene>
<dbReference type="Gene3D" id="1.20.120.450">
    <property type="entry name" value="dinb family like domain"/>
    <property type="match status" value="1"/>
</dbReference>